<comment type="caution">
    <text evidence="2">The sequence shown here is derived from an EMBL/GenBank/DDBJ whole genome shotgun (WGS) entry which is preliminary data.</text>
</comment>
<gene>
    <name evidence="2" type="ORF">CR513_30660</name>
</gene>
<name>A0A371GBC4_MUCPR</name>
<sequence>MKLNGPKTRSKKRRLQEETQINMSLCMTQKRIRLQDLHILTTTIMAQIAQLNLELQRGRESKERIERLTQDVSGRLENLERHKHRERRTPSIHESERSYKEDGGVFRAMRLVRRNRENVGSKEMDELKVKILPFVGESNLNHYLE</sequence>
<accession>A0A371GBC4</accession>
<reference evidence="2" key="1">
    <citation type="submission" date="2018-05" db="EMBL/GenBank/DDBJ databases">
        <title>Draft genome of Mucuna pruriens seed.</title>
        <authorList>
            <person name="Nnadi N.E."/>
            <person name="Vos R."/>
            <person name="Hasami M.H."/>
            <person name="Devisetty U.K."/>
            <person name="Aguiy J.C."/>
        </authorList>
    </citation>
    <scope>NUCLEOTIDE SEQUENCE [LARGE SCALE GENOMIC DNA]</scope>
    <source>
        <strain evidence="2">JCA_2017</strain>
    </source>
</reference>
<dbReference type="Proteomes" id="UP000257109">
    <property type="component" value="Unassembled WGS sequence"/>
</dbReference>
<organism evidence="2 3">
    <name type="scientific">Mucuna pruriens</name>
    <name type="common">Velvet bean</name>
    <name type="synonym">Dolichos pruriens</name>
    <dbReference type="NCBI Taxonomy" id="157652"/>
    <lineage>
        <taxon>Eukaryota</taxon>
        <taxon>Viridiplantae</taxon>
        <taxon>Streptophyta</taxon>
        <taxon>Embryophyta</taxon>
        <taxon>Tracheophyta</taxon>
        <taxon>Spermatophyta</taxon>
        <taxon>Magnoliopsida</taxon>
        <taxon>eudicotyledons</taxon>
        <taxon>Gunneridae</taxon>
        <taxon>Pentapetalae</taxon>
        <taxon>rosids</taxon>
        <taxon>fabids</taxon>
        <taxon>Fabales</taxon>
        <taxon>Fabaceae</taxon>
        <taxon>Papilionoideae</taxon>
        <taxon>50 kb inversion clade</taxon>
        <taxon>NPAAA clade</taxon>
        <taxon>indigoferoid/millettioid clade</taxon>
        <taxon>Phaseoleae</taxon>
        <taxon>Mucuna</taxon>
    </lineage>
</organism>
<keyword evidence="3" id="KW-1185">Reference proteome</keyword>
<feature type="compositionally biased region" description="Basic and acidic residues" evidence="1">
    <location>
        <begin position="88"/>
        <end position="100"/>
    </location>
</feature>
<dbReference type="EMBL" id="QJKJ01006121">
    <property type="protein sequence ID" value="RDX87819.1"/>
    <property type="molecule type" value="Genomic_DNA"/>
</dbReference>
<evidence type="ECO:0000313" key="2">
    <source>
        <dbReference type="EMBL" id="RDX87819.1"/>
    </source>
</evidence>
<feature type="region of interest" description="Disordered" evidence="1">
    <location>
        <begin position="76"/>
        <end position="100"/>
    </location>
</feature>
<protein>
    <submittedName>
        <fullName evidence="2">Uncharacterized protein</fullName>
    </submittedName>
</protein>
<evidence type="ECO:0000256" key="1">
    <source>
        <dbReference type="SAM" id="MobiDB-lite"/>
    </source>
</evidence>
<proteinExistence type="predicted"/>
<evidence type="ECO:0000313" key="3">
    <source>
        <dbReference type="Proteomes" id="UP000257109"/>
    </source>
</evidence>
<dbReference type="AlphaFoldDB" id="A0A371GBC4"/>
<feature type="non-terminal residue" evidence="2">
    <location>
        <position position="1"/>
    </location>
</feature>